<accession>A0ABT8GVW8</accession>
<dbReference type="InterPro" id="IPR038501">
    <property type="entry name" value="Spore_GerAC_C_sf"/>
</dbReference>
<dbReference type="InterPro" id="IPR008844">
    <property type="entry name" value="Spore_GerAC-like"/>
</dbReference>
<dbReference type="PROSITE" id="PS51257">
    <property type="entry name" value="PROKAR_LIPOPROTEIN"/>
    <property type="match status" value="1"/>
</dbReference>
<proteinExistence type="inferred from homology"/>
<dbReference type="InterPro" id="IPR046953">
    <property type="entry name" value="Spore_GerAC-like_C"/>
</dbReference>
<evidence type="ECO:0000256" key="4">
    <source>
        <dbReference type="ARBA" id="ARBA00022729"/>
    </source>
</evidence>
<sequence length="413" mass="47407">MIKILYRFPYLFLLLFLLSGCWDQTNIDKRAYVVAIGLDKAEEDQQYKVTYLISNPELSKQQAGTNEPGKEILTFSTNDLMTAKKLANTVVAKEISYNLLTVLVVSEDLARDKFFLRLIYDSIKSRDIARDTPIIVSKENASKFLIENEPKLETRIHKYFELIMESGSESGFIPKSTLHSFFRITEADADLFLAPYGTTEKSDNKKDILNDDFLAGEFQVEGETNKTQLIGSALFKEGEMIAKLTAKETRIAVLLNDTLDMGELLTTYPDPNNEDYRLGVRVMKKEGNKVNMNLKQTIPSIDVEIPIRVDILANHGMKNYSKDSPEREELKKYLEEQMTKEISHFVKKTQEDFKGEPFGWSLTARKQFKTTHEYEAFDFMKNYPSMNVKVKVSIEFGNFGRQSEMPSIGEMRD</sequence>
<dbReference type="InterPro" id="IPR057336">
    <property type="entry name" value="GerAC_N"/>
</dbReference>
<dbReference type="Pfam" id="PF25198">
    <property type="entry name" value="Spore_GerAC_N"/>
    <property type="match status" value="1"/>
</dbReference>
<dbReference type="RefSeq" id="WP_301139865.1">
    <property type="nucleotide sequence ID" value="NZ_JAUHTQ010000025.1"/>
</dbReference>
<feature type="domain" description="Spore germination protein N-terminal" evidence="9">
    <location>
        <begin position="23"/>
        <end position="193"/>
    </location>
</feature>
<keyword evidence="11" id="KW-1185">Reference proteome</keyword>
<dbReference type="PANTHER" id="PTHR35789">
    <property type="entry name" value="SPORE GERMINATION PROTEIN B3"/>
    <property type="match status" value="1"/>
</dbReference>
<dbReference type="Proteomes" id="UP001172743">
    <property type="component" value="Unassembled WGS sequence"/>
</dbReference>
<evidence type="ECO:0000256" key="3">
    <source>
        <dbReference type="ARBA" id="ARBA00022544"/>
    </source>
</evidence>
<comment type="caution">
    <text evidence="10">The sequence shown here is derived from an EMBL/GenBank/DDBJ whole genome shotgun (WGS) entry which is preliminary data.</text>
</comment>
<dbReference type="PANTHER" id="PTHR35789:SF1">
    <property type="entry name" value="SPORE GERMINATION PROTEIN B3"/>
    <property type="match status" value="1"/>
</dbReference>
<evidence type="ECO:0000256" key="6">
    <source>
        <dbReference type="ARBA" id="ARBA00023139"/>
    </source>
</evidence>
<dbReference type="NCBIfam" id="TIGR02887">
    <property type="entry name" value="spore_ger_x_C"/>
    <property type="match status" value="1"/>
</dbReference>
<dbReference type="EMBL" id="JAUHTQ010000025">
    <property type="protein sequence ID" value="MDN4495555.1"/>
    <property type="molecule type" value="Genomic_DNA"/>
</dbReference>
<gene>
    <name evidence="10" type="ORF">QYB95_18605</name>
</gene>
<dbReference type="Pfam" id="PF05504">
    <property type="entry name" value="Spore_GerAC"/>
    <property type="match status" value="1"/>
</dbReference>
<evidence type="ECO:0000256" key="7">
    <source>
        <dbReference type="ARBA" id="ARBA00023288"/>
    </source>
</evidence>
<reference evidence="10" key="1">
    <citation type="submission" date="2023-07" db="EMBL/GenBank/DDBJ databases">
        <title>Ureibacillus sp. isolated from freshwater well.</title>
        <authorList>
            <person name="Kirdat K."/>
            <person name="Bhatt A."/>
            <person name="Teware R."/>
            <person name="Bhavsar Y."/>
            <person name="Yadav A."/>
        </authorList>
    </citation>
    <scope>NUCLEOTIDE SEQUENCE</scope>
    <source>
        <strain evidence="10">BA0131</strain>
    </source>
</reference>
<evidence type="ECO:0000313" key="10">
    <source>
        <dbReference type="EMBL" id="MDN4495555.1"/>
    </source>
</evidence>
<organism evidence="10 11">
    <name type="scientific">Ureibacillus aquaedulcis</name>
    <dbReference type="NCBI Taxonomy" id="3058421"/>
    <lineage>
        <taxon>Bacteria</taxon>
        <taxon>Bacillati</taxon>
        <taxon>Bacillota</taxon>
        <taxon>Bacilli</taxon>
        <taxon>Bacillales</taxon>
        <taxon>Caryophanaceae</taxon>
        <taxon>Ureibacillus</taxon>
    </lineage>
</organism>
<evidence type="ECO:0000256" key="5">
    <source>
        <dbReference type="ARBA" id="ARBA00023136"/>
    </source>
</evidence>
<name>A0ABT8GVW8_9BACL</name>
<feature type="domain" description="Spore germination GerAC-like C-terminal" evidence="8">
    <location>
        <begin position="231"/>
        <end position="398"/>
    </location>
</feature>
<evidence type="ECO:0000256" key="1">
    <source>
        <dbReference type="ARBA" id="ARBA00004635"/>
    </source>
</evidence>
<keyword evidence="4" id="KW-0732">Signal</keyword>
<evidence type="ECO:0000256" key="2">
    <source>
        <dbReference type="ARBA" id="ARBA00007886"/>
    </source>
</evidence>
<evidence type="ECO:0000259" key="9">
    <source>
        <dbReference type="Pfam" id="PF25198"/>
    </source>
</evidence>
<comment type="subcellular location">
    <subcellularLocation>
        <location evidence="1">Membrane</location>
        <topology evidence="1">Lipid-anchor</topology>
    </subcellularLocation>
</comment>
<evidence type="ECO:0000259" key="8">
    <source>
        <dbReference type="Pfam" id="PF05504"/>
    </source>
</evidence>
<keyword evidence="5" id="KW-0472">Membrane</keyword>
<dbReference type="Gene3D" id="3.30.300.210">
    <property type="entry name" value="Nutrient germinant receptor protein C, domain 3"/>
    <property type="match status" value="1"/>
</dbReference>
<keyword evidence="6" id="KW-0564">Palmitate</keyword>
<comment type="similarity">
    <text evidence="2">Belongs to the GerABKC lipoprotein family.</text>
</comment>
<evidence type="ECO:0000313" key="11">
    <source>
        <dbReference type="Proteomes" id="UP001172743"/>
    </source>
</evidence>
<protein>
    <submittedName>
        <fullName evidence="10">Ger(X)C family spore germination protein</fullName>
    </submittedName>
</protein>
<keyword evidence="3" id="KW-0309">Germination</keyword>
<keyword evidence="7" id="KW-0449">Lipoprotein</keyword>